<dbReference type="Proteomes" id="UP000700596">
    <property type="component" value="Unassembled WGS sequence"/>
</dbReference>
<name>A0A9P9E088_9PLEO</name>
<feature type="domain" description="Rrn7/TAF1B C-terminal cyclin" evidence="12">
    <location>
        <begin position="230"/>
        <end position="398"/>
    </location>
</feature>
<dbReference type="Pfam" id="PF20645">
    <property type="entry name" value="Rrn7_cyclin_C"/>
    <property type="match status" value="1"/>
</dbReference>
<evidence type="ECO:0000259" key="11">
    <source>
        <dbReference type="Pfam" id="PF20644"/>
    </source>
</evidence>
<evidence type="ECO:0000256" key="7">
    <source>
        <dbReference type="ARBA" id="ARBA00023125"/>
    </source>
</evidence>
<keyword evidence="14" id="KW-1185">Reference proteome</keyword>
<comment type="caution">
    <text evidence="13">The sequence shown here is derived from an EMBL/GenBank/DDBJ whole genome shotgun (WGS) entry which is preliminary data.</text>
</comment>
<comment type="similarity">
    <text evidence="2">Belongs to the RRN7/TAF1B family.</text>
</comment>
<feature type="domain" description="Rrn7/TAF1B N-terminal cyclin" evidence="11">
    <location>
        <begin position="87"/>
        <end position="209"/>
    </location>
</feature>
<evidence type="ECO:0000256" key="2">
    <source>
        <dbReference type="ARBA" id="ARBA00006899"/>
    </source>
</evidence>
<keyword evidence="6" id="KW-0805">Transcription regulation</keyword>
<evidence type="ECO:0000313" key="13">
    <source>
        <dbReference type="EMBL" id="KAH7128683.1"/>
    </source>
</evidence>
<dbReference type="InterPro" id="IPR033599">
    <property type="entry name" value="TAF1B/Rrn7"/>
</dbReference>
<keyword evidence="9" id="KW-0539">Nucleus</keyword>
<evidence type="ECO:0000313" key="14">
    <source>
        <dbReference type="Proteomes" id="UP000700596"/>
    </source>
</evidence>
<evidence type="ECO:0008006" key="15">
    <source>
        <dbReference type="Google" id="ProtNLM"/>
    </source>
</evidence>
<dbReference type="Pfam" id="PF20644">
    <property type="entry name" value="Rrn7_cyclin_N"/>
    <property type="match status" value="1"/>
</dbReference>
<keyword evidence="8" id="KW-0804">Transcription</keyword>
<keyword evidence="7" id="KW-0238">DNA-binding</keyword>
<keyword evidence="4" id="KW-0863">Zinc-finger</keyword>
<feature type="region of interest" description="Disordered" evidence="10">
    <location>
        <begin position="48"/>
        <end position="71"/>
    </location>
</feature>
<dbReference type="GO" id="GO:0001164">
    <property type="term" value="F:RNA polymerase I core promoter sequence-specific DNA binding"/>
    <property type="evidence" value="ECO:0007669"/>
    <property type="project" value="InterPro"/>
</dbReference>
<sequence length="537" mass="62186">MEHRAKGQRCGIDNCRSRLYDEGEDGYLYCENGHRQGEQLIAAADDGDFLGGQRRDRTRKRTDNENEQAGSKQLKGKSALNLYLKSLQLILRRQLWFLTHEQGLPAELEMVVFDLWALRVLQLETKFTESQVYDSQSEFLTSESEGVAKTNAMANSRELKLKTTPNLLDCLALCYLGIITLRLPITPGDIHAWVIDGKLVYWTALKLLPHSMVERLPGPYHAHLSPNSIFKLQRFYSTLSSLGVIFQKEYALEWPRLNHPPLLFRYIKELALPLEIYTATVSLIKYLDYSLELPKRDQGRLGVRHFPEAQLVACFVVCVKLLYPFDRIDRYPSTDDEPAATKIRWSDWYEHLSTAKLRREGDPMSFTTHDLMNVKEKDIFSMSDNQLDQYMDWYQDNLLNPHSLAGDGQSDFRDALYKFFPIETTHIAQPPRLVTQSLPHREALRTVNEVHQGIESSTVVVEEHERPDIVRPGQQYAYYRHVEDLPIEANRFYEEVARLAGLDLEMLVMAVFFAEKRVEKRRVAQKQQARAMEADLE</sequence>
<proteinExistence type="inferred from homology"/>
<organism evidence="13 14">
    <name type="scientific">Dendryphion nanum</name>
    <dbReference type="NCBI Taxonomy" id="256645"/>
    <lineage>
        <taxon>Eukaryota</taxon>
        <taxon>Fungi</taxon>
        <taxon>Dikarya</taxon>
        <taxon>Ascomycota</taxon>
        <taxon>Pezizomycotina</taxon>
        <taxon>Dothideomycetes</taxon>
        <taxon>Pleosporomycetidae</taxon>
        <taxon>Pleosporales</taxon>
        <taxon>Torulaceae</taxon>
        <taxon>Dendryphion</taxon>
    </lineage>
</organism>
<evidence type="ECO:0000256" key="4">
    <source>
        <dbReference type="ARBA" id="ARBA00022771"/>
    </source>
</evidence>
<dbReference type="InterPro" id="IPR048540">
    <property type="entry name" value="Rrn7_cyclin_N"/>
</dbReference>
<evidence type="ECO:0000256" key="1">
    <source>
        <dbReference type="ARBA" id="ARBA00004604"/>
    </source>
</evidence>
<keyword evidence="3" id="KW-0479">Metal-binding</keyword>
<keyword evidence="5" id="KW-0862">Zinc</keyword>
<dbReference type="InterPro" id="IPR048538">
    <property type="entry name" value="Rrn7_cyclin_C"/>
</dbReference>
<evidence type="ECO:0000256" key="8">
    <source>
        <dbReference type="ARBA" id="ARBA00023163"/>
    </source>
</evidence>
<dbReference type="EMBL" id="JAGMWT010000005">
    <property type="protein sequence ID" value="KAH7128683.1"/>
    <property type="molecule type" value="Genomic_DNA"/>
</dbReference>
<protein>
    <recommendedName>
        <fullName evidence="15">RRN7-type domain-containing protein</fullName>
    </recommendedName>
</protein>
<evidence type="ECO:0000256" key="5">
    <source>
        <dbReference type="ARBA" id="ARBA00022833"/>
    </source>
</evidence>
<dbReference type="GO" id="GO:0070860">
    <property type="term" value="C:RNA polymerase I core factor complex"/>
    <property type="evidence" value="ECO:0007669"/>
    <property type="project" value="InterPro"/>
</dbReference>
<reference evidence="13" key="1">
    <citation type="journal article" date="2021" name="Nat. Commun.">
        <title>Genetic determinants of endophytism in the Arabidopsis root mycobiome.</title>
        <authorList>
            <person name="Mesny F."/>
            <person name="Miyauchi S."/>
            <person name="Thiergart T."/>
            <person name="Pickel B."/>
            <person name="Atanasova L."/>
            <person name="Karlsson M."/>
            <person name="Huettel B."/>
            <person name="Barry K.W."/>
            <person name="Haridas S."/>
            <person name="Chen C."/>
            <person name="Bauer D."/>
            <person name="Andreopoulos W."/>
            <person name="Pangilinan J."/>
            <person name="LaButti K."/>
            <person name="Riley R."/>
            <person name="Lipzen A."/>
            <person name="Clum A."/>
            <person name="Drula E."/>
            <person name="Henrissat B."/>
            <person name="Kohler A."/>
            <person name="Grigoriev I.V."/>
            <person name="Martin F.M."/>
            <person name="Hacquard S."/>
        </authorList>
    </citation>
    <scope>NUCLEOTIDE SEQUENCE</scope>
    <source>
        <strain evidence="13">MPI-CAGE-CH-0243</strain>
    </source>
</reference>
<gene>
    <name evidence="13" type="ORF">B0J11DRAFT_505151</name>
</gene>
<dbReference type="OrthoDB" id="428577at2759"/>
<accession>A0A9P9E088</accession>
<evidence type="ECO:0000256" key="9">
    <source>
        <dbReference type="ARBA" id="ARBA00023242"/>
    </source>
</evidence>
<dbReference type="AlphaFoldDB" id="A0A9P9E088"/>
<dbReference type="GO" id="GO:0008270">
    <property type="term" value="F:zinc ion binding"/>
    <property type="evidence" value="ECO:0007669"/>
    <property type="project" value="UniProtKB-KW"/>
</dbReference>
<dbReference type="PANTHER" id="PTHR31576:SF2">
    <property type="entry name" value="TATA BOX-BINDING PROTEIN-ASSOCIATED FACTOR RNA POLYMERASE I SUBUNIT B"/>
    <property type="match status" value="1"/>
</dbReference>
<evidence type="ECO:0000256" key="10">
    <source>
        <dbReference type="SAM" id="MobiDB-lite"/>
    </source>
</evidence>
<evidence type="ECO:0000256" key="3">
    <source>
        <dbReference type="ARBA" id="ARBA00022723"/>
    </source>
</evidence>
<dbReference type="PANTHER" id="PTHR31576">
    <property type="entry name" value="TATA BOX-BINDING PROTEIN-ASSOCIATED FACTOR RNA POLYMERASE I SUBUNIT B"/>
    <property type="match status" value="1"/>
</dbReference>
<evidence type="ECO:0000256" key="6">
    <source>
        <dbReference type="ARBA" id="ARBA00023015"/>
    </source>
</evidence>
<dbReference type="GO" id="GO:0042790">
    <property type="term" value="P:nucleolar large rRNA transcription by RNA polymerase I"/>
    <property type="evidence" value="ECO:0007669"/>
    <property type="project" value="TreeGrafter"/>
</dbReference>
<evidence type="ECO:0000259" key="12">
    <source>
        <dbReference type="Pfam" id="PF20645"/>
    </source>
</evidence>
<comment type="subcellular location">
    <subcellularLocation>
        <location evidence="1">Nucleus</location>
        <location evidence="1">Nucleolus</location>
    </subcellularLocation>
</comment>